<evidence type="ECO:0000259" key="1">
    <source>
        <dbReference type="Pfam" id="PF13392"/>
    </source>
</evidence>
<proteinExistence type="predicted"/>
<comment type="caution">
    <text evidence="2">The sequence shown here is derived from an EMBL/GenBank/DDBJ whole genome shotgun (WGS) entry which is preliminary data.</text>
</comment>
<name>A0A0F9JQP3_9ZZZZ</name>
<gene>
    <name evidence="2" type="ORF">LCGC14_1424930</name>
</gene>
<feature type="domain" description="HNH nuclease" evidence="1">
    <location>
        <begin position="45"/>
        <end position="92"/>
    </location>
</feature>
<accession>A0A0F9JQP3</accession>
<dbReference type="Gene3D" id="3.90.75.10">
    <property type="entry name" value="Homing Intron 3 (I-ppo) Encoded Endonuclease, Chain A"/>
    <property type="match status" value="1"/>
</dbReference>
<dbReference type="InterPro" id="IPR044930">
    <property type="entry name" value="Homing_endonuclease_His-Me"/>
</dbReference>
<dbReference type="EMBL" id="LAZR01009543">
    <property type="protein sequence ID" value="KKM71988.1"/>
    <property type="molecule type" value="Genomic_DNA"/>
</dbReference>
<sequence length="154" mass="17852">MRLVSTRKFWSLVDIAGPKDCWEWQSTRWAFGYGYYFTGVGRPERAHVIAYCLHHGLEPEDLNGLLTCHSCDNPPCCNPAHLWLGTRADNNRDCREKDRQNCGRNGRKRSEQDIKEIRELFTGGIYSAMELSGLYGTSISNLYSIVRWETWKML</sequence>
<evidence type="ECO:0000313" key="2">
    <source>
        <dbReference type="EMBL" id="KKM71988.1"/>
    </source>
</evidence>
<reference evidence="2" key="1">
    <citation type="journal article" date="2015" name="Nature">
        <title>Complex archaea that bridge the gap between prokaryotes and eukaryotes.</title>
        <authorList>
            <person name="Spang A."/>
            <person name="Saw J.H."/>
            <person name="Jorgensen S.L."/>
            <person name="Zaremba-Niedzwiedzka K."/>
            <person name="Martijn J."/>
            <person name="Lind A.E."/>
            <person name="van Eijk R."/>
            <person name="Schleper C."/>
            <person name="Guy L."/>
            <person name="Ettema T.J."/>
        </authorList>
    </citation>
    <scope>NUCLEOTIDE SEQUENCE</scope>
</reference>
<dbReference type="GO" id="GO:0004519">
    <property type="term" value="F:endonuclease activity"/>
    <property type="evidence" value="ECO:0007669"/>
    <property type="project" value="InterPro"/>
</dbReference>
<dbReference type="InterPro" id="IPR044925">
    <property type="entry name" value="His-Me_finger_sf"/>
</dbReference>
<dbReference type="SUPFAM" id="SSF54060">
    <property type="entry name" value="His-Me finger endonucleases"/>
    <property type="match status" value="1"/>
</dbReference>
<dbReference type="Pfam" id="PF13392">
    <property type="entry name" value="HNH_3"/>
    <property type="match status" value="1"/>
</dbReference>
<organism evidence="2">
    <name type="scientific">marine sediment metagenome</name>
    <dbReference type="NCBI Taxonomy" id="412755"/>
    <lineage>
        <taxon>unclassified sequences</taxon>
        <taxon>metagenomes</taxon>
        <taxon>ecological metagenomes</taxon>
    </lineage>
</organism>
<dbReference type="InterPro" id="IPR003615">
    <property type="entry name" value="HNH_nuc"/>
</dbReference>
<dbReference type="AlphaFoldDB" id="A0A0F9JQP3"/>
<protein>
    <recommendedName>
        <fullName evidence="1">HNH nuclease domain-containing protein</fullName>
    </recommendedName>
</protein>